<proteinExistence type="predicted"/>
<reference evidence="2" key="2">
    <citation type="journal article" date="2015" name="J. Biotechnol.">
        <title>Complete genome sequence of Bifidobacterium bifidum JCM 1255(T) isolated from feces of a breast-fed infant.</title>
        <authorList>
            <person name="Morita H."/>
            <person name="Toh H."/>
            <person name="Oshima K."/>
            <person name="Nakano A."/>
            <person name="Shindo C."/>
            <person name="Komiya K."/>
            <person name="Arakawa K."/>
            <person name="Suda W."/>
            <person name="Honda K."/>
            <person name="Hattori M."/>
        </authorList>
    </citation>
    <scope>NUCLEOTIDE SEQUENCE [LARGE SCALE GENOMIC DNA]</scope>
    <source>
        <strain evidence="2">JCM 1255</strain>
    </source>
</reference>
<reference evidence="1 2" key="1">
    <citation type="submission" date="2012-02" db="EMBL/GenBank/DDBJ databases">
        <title>Complete genome sequence of Bifidobacterium bifidum JCM 1255.</title>
        <authorList>
            <person name="Toh H."/>
            <person name="Oshima K."/>
            <person name="Morita H."/>
            <person name="Hattori M."/>
        </authorList>
    </citation>
    <scope>NUCLEOTIDE SEQUENCE [LARGE SCALE GENOMIC DNA]</scope>
    <source>
        <strain evidence="1 2">JCM 1255</strain>
    </source>
</reference>
<name>A0ABM7EPY9_BIFBI</name>
<accession>A0ABM7EPY9</accession>
<evidence type="ECO:0000313" key="2">
    <source>
        <dbReference type="Proteomes" id="UP000035063"/>
    </source>
</evidence>
<protein>
    <submittedName>
        <fullName evidence="1">Uncharacterized protein</fullName>
    </submittedName>
</protein>
<organism evidence="1 2">
    <name type="scientific">Bifidobacterium bifidum ATCC 29521 = JCM 1255 = DSM 20456</name>
    <dbReference type="NCBI Taxonomy" id="500634"/>
    <lineage>
        <taxon>Bacteria</taxon>
        <taxon>Bacillati</taxon>
        <taxon>Actinomycetota</taxon>
        <taxon>Actinomycetes</taxon>
        <taxon>Bifidobacteriales</taxon>
        <taxon>Bifidobacteriaceae</taxon>
        <taxon>Bifidobacterium</taxon>
    </lineage>
</organism>
<dbReference type="Proteomes" id="UP000035063">
    <property type="component" value="Chromosome"/>
</dbReference>
<sequence>MEEYRAARLMPCATQPIRQRLLDDADMLPPCTVEEGIQAASAGDMKRPSLVRRAEGARVLGTADAQTTRLP</sequence>
<dbReference type="EMBL" id="AP012323">
    <property type="protein sequence ID" value="BAQ98086.1"/>
    <property type="molecule type" value="Genomic_DNA"/>
</dbReference>
<keyword evidence="2" id="KW-1185">Reference proteome</keyword>
<gene>
    <name evidence="1" type="ORF">BBBF_0879</name>
</gene>
<evidence type="ECO:0000313" key="1">
    <source>
        <dbReference type="EMBL" id="BAQ98086.1"/>
    </source>
</evidence>